<feature type="compositionally biased region" description="Pro residues" evidence="5">
    <location>
        <begin position="53"/>
        <end position="71"/>
    </location>
</feature>
<dbReference type="GO" id="GO:0008270">
    <property type="term" value="F:zinc ion binding"/>
    <property type="evidence" value="ECO:0007669"/>
    <property type="project" value="UniProtKB-KW"/>
</dbReference>
<dbReference type="GO" id="GO:0044695">
    <property type="term" value="C:Dsc E3 ubiquitin ligase complex"/>
    <property type="evidence" value="ECO:0007669"/>
    <property type="project" value="TreeGrafter"/>
</dbReference>
<sequence>MAALEPMDFLMHQPEAAATGQAQPTTANTGFPGLHQPQGCPYFRGQQSHGSSLPPPHFDPNPPFRPMPHQLPPLGNQQHSPALAPQSQPGPPLHASGSANGSHSQQQPAADSQVQTQRQHQPHLPQPPTLPPPQSFLYSQHFPYDPVHSSSAGWTSGPRQGTSWHHPSTTGTTPTLHPRPPGADPHFRGSGHGAGELRGDFASSSSPAQPFLPPTQQTTLPNLDPSSPFVFQGYQRSANYPLYQMSSSQNPTQTNQHGRFGDDQAGRSGQQQPNPVNQAGQPSQVANVQSPPVTTSAGRPVPPLSTRAVTLPSLNPNASQASGGPQSVSQRQAGPAAPATSASRPSAFLYPVENPGRSSHATGDGPSSAHLLPRLPLPSNELAIAYRRRAEALSQAYRDLAADSDHPAAPLTIPTVPAGVGRRRHDDFRRVQRQSEHESDDDLGSSADEEERVLRYMDAAREHPNFRAIMAGDHIRAAQIMRGQVPSKRVASKQALAQLQSVDLASLSDGERTCVICYNDFGQPSPEGIIEAPLRLPKCQHVFGDHCIKKWFEESDSCPYCRDKLPSEPAYPASFRAFQNFYRATHMRARQPPSSSANSTMLVHPPTSHTVVASSLIPLSDETLVRVYAQQQQQQQREVARARARQELESENITLRPFAGRERRSPPSDVTENRRRTRARHDNLHSQSAGPSTARASSSAQTAEAPAPGQQSPPRERVTSPSILPWPGQYAHDLNRILTTHAARQSVSGSQRPYLNPLSSGGPFNGIPPVEHLLPNPNMVPIGFAMSHGMPTSSMAPVPNPAYYPNLPYTSSPSVNFPQLPPIGPFDTANLQDTSHGGNGVSRPGVAEGQMQ</sequence>
<dbReference type="EMBL" id="JAUDZG010000001">
    <property type="protein sequence ID" value="KAK3311161.1"/>
    <property type="molecule type" value="Genomic_DNA"/>
</dbReference>
<keyword evidence="2 4" id="KW-0863">Zinc-finger</keyword>
<evidence type="ECO:0000256" key="2">
    <source>
        <dbReference type="ARBA" id="ARBA00022771"/>
    </source>
</evidence>
<feature type="domain" description="RING-type" evidence="6">
    <location>
        <begin position="514"/>
        <end position="562"/>
    </location>
</feature>
<reference evidence="7" key="2">
    <citation type="submission" date="2023-06" db="EMBL/GenBank/DDBJ databases">
        <authorList>
            <consortium name="Lawrence Berkeley National Laboratory"/>
            <person name="Mondo S.J."/>
            <person name="Hensen N."/>
            <person name="Bonometti L."/>
            <person name="Westerberg I."/>
            <person name="Brannstrom I.O."/>
            <person name="Guillou S."/>
            <person name="Cros-Aarteil S."/>
            <person name="Calhoun S."/>
            <person name="Haridas S."/>
            <person name="Kuo A."/>
            <person name="Pangilinan J."/>
            <person name="Riley R."/>
            <person name="Labutti K."/>
            <person name="Andreopoulos B."/>
            <person name="Lipzen A."/>
            <person name="Chen C."/>
            <person name="Yanf M."/>
            <person name="Daum C."/>
            <person name="Ng V."/>
            <person name="Clum A."/>
            <person name="Steindorff A."/>
            <person name="Ohm R."/>
            <person name="Martin F."/>
            <person name="Silar P."/>
            <person name="Natvig D."/>
            <person name="Lalanne C."/>
            <person name="Gautier V."/>
            <person name="Ament-Velasquez S.L."/>
            <person name="Kruys A."/>
            <person name="Hutchinson M.I."/>
            <person name="Powell A.J."/>
            <person name="Barry K."/>
            <person name="Miller A.N."/>
            <person name="Grigoriev I.V."/>
            <person name="Debuchy R."/>
            <person name="Gladieux P."/>
            <person name="Thoren M.H."/>
            <person name="Johannesson H."/>
        </authorList>
    </citation>
    <scope>NUCLEOTIDE SEQUENCE</scope>
    <source>
        <strain evidence="7">CBS 333.67</strain>
    </source>
</reference>
<dbReference type="Gene3D" id="3.30.40.10">
    <property type="entry name" value="Zinc/RING finger domain, C3HC4 (zinc finger)"/>
    <property type="match status" value="1"/>
</dbReference>
<feature type="compositionally biased region" description="Polar residues" evidence="5">
    <location>
        <begin position="148"/>
        <end position="175"/>
    </location>
</feature>
<dbReference type="PANTHER" id="PTHR22763">
    <property type="entry name" value="RING ZINC FINGER PROTEIN"/>
    <property type="match status" value="1"/>
</dbReference>
<feature type="region of interest" description="Disordered" evidence="5">
    <location>
        <begin position="638"/>
        <end position="726"/>
    </location>
</feature>
<dbReference type="GO" id="GO:0061630">
    <property type="term" value="F:ubiquitin protein ligase activity"/>
    <property type="evidence" value="ECO:0007669"/>
    <property type="project" value="TreeGrafter"/>
</dbReference>
<feature type="compositionally biased region" description="Basic and acidic residues" evidence="5">
    <location>
        <begin position="638"/>
        <end position="648"/>
    </location>
</feature>
<evidence type="ECO:0000256" key="5">
    <source>
        <dbReference type="SAM" id="MobiDB-lite"/>
    </source>
</evidence>
<feature type="compositionally biased region" description="Low complexity" evidence="5">
    <location>
        <begin position="692"/>
        <end position="705"/>
    </location>
</feature>
<reference evidence="7" key="1">
    <citation type="journal article" date="2023" name="Mol. Phylogenet. Evol.">
        <title>Genome-scale phylogeny and comparative genomics of the fungal order Sordariales.</title>
        <authorList>
            <person name="Hensen N."/>
            <person name="Bonometti L."/>
            <person name="Westerberg I."/>
            <person name="Brannstrom I.O."/>
            <person name="Guillou S."/>
            <person name="Cros-Aarteil S."/>
            <person name="Calhoun S."/>
            <person name="Haridas S."/>
            <person name="Kuo A."/>
            <person name="Mondo S."/>
            <person name="Pangilinan J."/>
            <person name="Riley R."/>
            <person name="LaButti K."/>
            <person name="Andreopoulos B."/>
            <person name="Lipzen A."/>
            <person name="Chen C."/>
            <person name="Yan M."/>
            <person name="Daum C."/>
            <person name="Ng V."/>
            <person name="Clum A."/>
            <person name="Steindorff A."/>
            <person name="Ohm R.A."/>
            <person name="Martin F."/>
            <person name="Silar P."/>
            <person name="Natvig D.O."/>
            <person name="Lalanne C."/>
            <person name="Gautier V."/>
            <person name="Ament-Velasquez S.L."/>
            <person name="Kruys A."/>
            <person name="Hutchinson M.I."/>
            <person name="Powell A.J."/>
            <person name="Barry K."/>
            <person name="Miller A.N."/>
            <person name="Grigoriev I.V."/>
            <person name="Debuchy R."/>
            <person name="Gladieux P."/>
            <person name="Hiltunen Thoren M."/>
            <person name="Johannesson H."/>
        </authorList>
    </citation>
    <scope>NUCLEOTIDE SEQUENCE</scope>
    <source>
        <strain evidence="7">CBS 333.67</strain>
    </source>
</reference>
<evidence type="ECO:0000259" key="6">
    <source>
        <dbReference type="PROSITE" id="PS50089"/>
    </source>
</evidence>
<feature type="region of interest" description="Disordered" evidence="5">
    <location>
        <begin position="405"/>
        <end position="449"/>
    </location>
</feature>
<keyword evidence="1" id="KW-0479">Metal-binding</keyword>
<feature type="region of interest" description="Disordered" evidence="5">
    <location>
        <begin position="822"/>
        <end position="852"/>
    </location>
</feature>
<comment type="caution">
    <text evidence="7">The sequence shown here is derived from an EMBL/GenBank/DDBJ whole genome shotgun (WGS) entry which is preliminary data.</text>
</comment>
<feature type="compositionally biased region" description="Low complexity" evidence="5">
    <location>
        <begin position="214"/>
        <end position="225"/>
    </location>
</feature>
<evidence type="ECO:0000313" key="7">
    <source>
        <dbReference type="EMBL" id="KAK3311161.1"/>
    </source>
</evidence>
<dbReference type="AlphaFoldDB" id="A0AAJ0M6R8"/>
<dbReference type="RefSeq" id="XP_062726941.1">
    <property type="nucleotide sequence ID" value="XM_062867666.1"/>
</dbReference>
<dbReference type="SUPFAM" id="SSF57850">
    <property type="entry name" value="RING/U-box"/>
    <property type="match status" value="1"/>
</dbReference>
<dbReference type="InterPro" id="IPR050731">
    <property type="entry name" value="HRD1_E3_ubiq-ligases"/>
</dbReference>
<organism evidence="7 8">
    <name type="scientific">Chaetomium strumarium</name>
    <dbReference type="NCBI Taxonomy" id="1170767"/>
    <lineage>
        <taxon>Eukaryota</taxon>
        <taxon>Fungi</taxon>
        <taxon>Dikarya</taxon>
        <taxon>Ascomycota</taxon>
        <taxon>Pezizomycotina</taxon>
        <taxon>Sordariomycetes</taxon>
        <taxon>Sordariomycetidae</taxon>
        <taxon>Sordariales</taxon>
        <taxon>Chaetomiaceae</taxon>
        <taxon>Chaetomium</taxon>
    </lineage>
</organism>
<dbReference type="Pfam" id="PF13639">
    <property type="entry name" value="zf-RING_2"/>
    <property type="match status" value="1"/>
</dbReference>
<feature type="compositionally biased region" description="Low complexity" evidence="5">
    <location>
        <begin position="333"/>
        <end position="347"/>
    </location>
</feature>
<feature type="compositionally biased region" description="Basic and acidic residues" evidence="5">
    <location>
        <begin position="659"/>
        <end position="684"/>
    </location>
</feature>
<protein>
    <recommendedName>
        <fullName evidence="6">RING-type domain-containing protein</fullName>
    </recommendedName>
</protein>
<feature type="compositionally biased region" description="Polar residues" evidence="5">
    <location>
        <begin position="312"/>
        <end position="332"/>
    </location>
</feature>
<feature type="compositionally biased region" description="Pro residues" evidence="5">
    <location>
        <begin position="124"/>
        <end position="134"/>
    </location>
</feature>
<feature type="compositionally biased region" description="Polar residues" evidence="5">
    <location>
        <begin position="234"/>
        <end position="257"/>
    </location>
</feature>
<evidence type="ECO:0000256" key="4">
    <source>
        <dbReference type="PROSITE-ProRule" id="PRU00175"/>
    </source>
</evidence>
<dbReference type="PROSITE" id="PS50089">
    <property type="entry name" value="ZF_RING_2"/>
    <property type="match status" value="1"/>
</dbReference>
<dbReference type="InterPro" id="IPR013083">
    <property type="entry name" value="Znf_RING/FYVE/PHD"/>
</dbReference>
<evidence type="ECO:0000256" key="1">
    <source>
        <dbReference type="ARBA" id="ARBA00022723"/>
    </source>
</evidence>
<dbReference type="InterPro" id="IPR001841">
    <property type="entry name" value="Znf_RING"/>
</dbReference>
<name>A0AAJ0M6R8_9PEZI</name>
<keyword evidence="8" id="KW-1185">Reference proteome</keyword>
<keyword evidence="3" id="KW-0862">Zinc</keyword>
<dbReference type="PANTHER" id="PTHR22763:SF162">
    <property type="entry name" value="TRANSMEMBRANE E3 UBIQUITIN-PROTEIN LIGASE 1"/>
    <property type="match status" value="1"/>
</dbReference>
<feature type="compositionally biased region" description="Basic and acidic residues" evidence="5">
    <location>
        <begin position="424"/>
        <end position="437"/>
    </location>
</feature>
<feature type="compositionally biased region" description="Polar residues" evidence="5">
    <location>
        <begin position="97"/>
        <end position="114"/>
    </location>
</feature>
<evidence type="ECO:0000313" key="8">
    <source>
        <dbReference type="Proteomes" id="UP001273166"/>
    </source>
</evidence>
<gene>
    <name evidence="7" type="ORF">B0T15DRAFT_507752</name>
</gene>
<dbReference type="GeneID" id="87886495"/>
<feature type="region of interest" description="Disordered" evidence="5">
    <location>
        <begin position="1"/>
        <end position="374"/>
    </location>
</feature>
<feature type="compositionally biased region" description="Acidic residues" evidence="5">
    <location>
        <begin position="438"/>
        <end position="449"/>
    </location>
</feature>
<dbReference type="GO" id="GO:0012505">
    <property type="term" value="C:endomembrane system"/>
    <property type="evidence" value="ECO:0007669"/>
    <property type="project" value="TreeGrafter"/>
</dbReference>
<proteinExistence type="predicted"/>
<dbReference type="Proteomes" id="UP001273166">
    <property type="component" value="Unassembled WGS sequence"/>
</dbReference>
<feature type="compositionally biased region" description="Polar residues" evidence="5">
    <location>
        <begin position="267"/>
        <end position="297"/>
    </location>
</feature>
<feature type="compositionally biased region" description="Low complexity" evidence="5">
    <location>
        <begin position="16"/>
        <end position="30"/>
    </location>
</feature>
<dbReference type="GO" id="GO:0043161">
    <property type="term" value="P:proteasome-mediated ubiquitin-dependent protein catabolic process"/>
    <property type="evidence" value="ECO:0007669"/>
    <property type="project" value="TreeGrafter"/>
</dbReference>
<accession>A0AAJ0M6R8</accession>
<evidence type="ECO:0000256" key="3">
    <source>
        <dbReference type="ARBA" id="ARBA00022833"/>
    </source>
</evidence>